<accession>A0A8K1FDS8</accession>
<evidence type="ECO:0000313" key="4">
    <source>
        <dbReference type="Proteomes" id="UP000794436"/>
    </source>
</evidence>
<keyword evidence="4" id="KW-1185">Reference proteome</keyword>
<dbReference type="EMBL" id="SPLM01000146">
    <property type="protein sequence ID" value="TMW55907.1"/>
    <property type="molecule type" value="Genomic_DNA"/>
</dbReference>
<dbReference type="PROSITE" id="PS50096">
    <property type="entry name" value="IQ"/>
    <property type="match status" value="1"/>
</dbReference>
<gene>
    <name evidence="3" type="ORF">Poli38472_008555</name>
</gene>
<name>A0A8K1FDS8_PYTOL</name>
<dbReference type="OrthoDB" id="676979at2759"/>
<dbReference type="PANTHER" id="PTHR46723">
    <property type="entry name" value="LEUCINE-RICH REPEAT AND IQ DOMAIN-CONTAINING PROTEIN 3"/>
    <property type="match status" value="1"/>
</dbReference>
<dbReference type="PROSITE" id="PS51450">
    <property type="entry name" value="LRR"/>
    <property type="match status" value="1"/>
</dbReference>
<dbReference type="InterPro" id="IPR052859">
    <property type="entry name" value="LRR-IQ_domain_protein"/>
</dbReference>
<feature type="region of interest" description="Disordered" evidence="2">
    <location>
        <begin position="955"/>
        <end position="978"/>
    </location>
</feature>
<dbReference type="Proteomes" id="UP000794436">
    <property type="component" value="Unassembled WGS sequence"/>
</dbReference>
<evidence type="ECO:0000313" key="3">
    <source>
        <dbReference type="EMBL" id="TMW55907.1"/>
    </source>
</evidence>
<dbReference type="InterPro" id="IPR000048">
    <property type="entry name" value="IQ_motif_EF-hand-BS"/>
</dbReference>
<evidence type="ECO:0000256" key="2">
    <source>
        <dbReference type="SAM" id="MobiDB-lite"/>
    </source>
</evidence>
<dbReference type="SMART" id="SM00015">
    <property type="entry name" value="IQ"/>
    <property type="match status" value="3"/>
</dbReference>
<feature type="region of interest" description="Disordered" evidence="2">
    <location>
        <begin position="1019"/>
        <end position="1050"/>
    </location>
</feature>
<dbReference type="InterPro" id="IPR001611">
    <property type="entry name" value="Leu-rich_rpt"/>
</dbReference>
<evidence type="ECO:0000256" key="1">
    <source>
        <dbReference type="SAM" id="Coils"/>
    </source>
</evidence>
<dbReference type="SUPFAM" id="SSF52058">
    <property type="entry name" value="L domain-like"/>
    <property type="match status" value="1"/>
</dbReference>
<dbReference type="AlphaFoldDB" id="A0A8K1FDS8"/>
<feature type="compositionally biased region" description="Polar residues" evidence="2">
    <location>
        <begin position="1040"/>
        <end position="1050"/>
    </location>
</feature>
<sequence>MELDDHSSSDDEELATFETLVQGEDDDGSDSEELEQWQQSVWERPQDGLRQLSILETGGFESLVVLNLQFNAIEDITPLAVTSRTLRLLNLNGNSIPQLPSTSSNFWGRFQHLSMLFLADNRLRVWRDIEGLQTCPRLQWLRLDGNPIMILDQARSFLVNQLPPTLQALNHHVVTDVEMMKQSGYSSRFAAMSERLEICERLTMPLEFGDDVVAVRYVAETERTIRTTHAKNSPSVILQRVVRGHLSRCDRLPLFSRLRRLVVRVQKRTRGFLLRRRVHHAFVELVHSLGQQELLVGQIDSIALTPSAQRGMKKLLQFIPYWREKYRLRKQAIAIKKIRFWCQMVYQRYRYRSQQLLREEQEIFIYYTPSFEAEVMETARRAMNRDPVLMYLPPNEREEVLRRRCIRSGVSVLRLPCQERSVNTSPSKSCALTPPLVRVFRHDWRLEEHVLITEKHLIQEDLARIEQINCETQRIGTQGDRFRSIRVYIPRLRMELQKRLIICNKKIRTALIKQRAQHVPMTFSVLGRHVLRARGHALNSWEKKKLRQLKQKPGTTAYSKMSVFIPWSIDMHLQIMTTIDRLQSTHPASSAFALTYDQTRQMHAALTIQSTWRAVRKYSKRDALDVKITRALICLQRWWRYQAGLRRRLAFLRSCLLLGATINSDTLFMEEYTYRVMSDVALWPQVQRALRPCKEHSLHCVIVHTAVEVLLTPAQILLQSVSRNFSAARHAHTSLTSKLETVCSQRCGYPPLWMPGTPEQHEESMISRDEDATPWLLTENVRAEPTLLERELLLGLDQAAADMFDVSNPSRTFEICRRVAQAGTGVMELAQRFAHHNRTAWKLSTPVFSLEGTSFVRLTFNSIAEARRRALVLLAKTYDPITGSYARLYSVEALFGTMMRRHQWALSQLSTDEAHTRRVLDECKLWFNADFPSPWALRIQSRLPETVQPIALLAPLTPTKRPPSPTMVSKSSRAPSIRTCRERHDSIEDDPALYQGPVRSSPLLSRIVTKGPAPLHLAESFTDSENRDGGIQPVPPPSRPGSSCASTTPRHQILTNRLGKPTYISVKDMREAQEEERDFLVRDLREERERAMEALIVDRRMLQREHAAELAGIHLEMTVKLQKLKYEQELTKLSTRGLIDREKMNEEHRKLTRQFEKSFAAQSGAMMRRAARHVVEKRRETTAEIRQALTMENKERDKEALTRRQDVKSYCFVNNQKTKRDVRERVEFGLAQSEVKQEKQRKAVKQRIQEDKEIKVMLRIL</sequence>
<evidence type="ECO:0008006" key="5">
    <source>
        <dbReference type="Google" id="ProtNLM"/>
    </source>
</evidence>
<dbReference type="InterPro" id="IPR032675">
    <property type="entry name" value="LRR_dom_sf"/>
</dbReference>
<organism evidence="3 4">
    <name type="scientific">Pythium oligandrum</name>
    <name type="common">Mycoparasitic fungus</name>
    <dbReference type="NCBI Taxonomy" id="41045"/>
    <lineage>
        <taxon>Eukaryota</taxon>
        <taxon>Sar</taxon>
        <taxon>Stramenopiles</taxon>
        <taxon>Oomycota</taxon>
        <taxon>Peronosporomycetes</taxon>
        <taxon>Pythiales</taxon>
        <taxon>Pythiaceae</taxon>
        <taxon>Pythium</taxon>
    </lineage>
</organism>
<keyword evidence="1" id="KW-0175">Coiled coil</keyword>
<dbReference type="PANTHER" id="PTHR46723:SF1">
    <property type="entry name" value="LEUCINE-RICH REPEAT AND IQ DOMAIN-CONTAINING PROTEIN 3"/>
    <property type="match status" value="1"/>
</dbReference>
<dbReference type="Gene3D" id="3.80.10.10">
    <property type="entry name" value="Ribonuclease Inhibitor"/>
    <property type="match status" value="1"/>
</dbReference>
<proteinExistence type="predicted"/>
<comment type="caution">
    <text evidence="3">The sequence shown here is derived from an EMBL/GenBank/DDBJ whole genome shotgun (WGS) entry which is preliminary data.</text>
</comment>
<protein>
    <recommendedName>
        <fullName evidence="5">Leucine-rich repeat and IQ domain-containing protein 3</fullName>
    </recommendedName>
</protein>
<feature type="coiled-coil region" evidence="1">
    <location>
        <begin position="1070"/>
        <end position="1105"/>
    </location>
</feature>
<reference evidence="3" key="1">
    <citation type="submission" date="2019-03" db="EMBL/GenBank/DDBJ databases">
        <title>Long read genome sequence of the mycoparasitic Pythium oligandrum ATCC 38472 isolated from sugarbeet rhizosphere.</title>
        <authorList>
            <person name="Gaulin E."/>
        </authorList>
    </citation>
    <scope>NUCLEOTIDE SEQUENCE</scope>
    <source>
        <strain evidence="3">ATCC 38472_TT</strain>
    </source>
</reference>